<dbReference type="Proteomes" id="UP000002704">
    <property type="component" value="Chromosome"/>
</dbReference>
<dbReference type="HOGENOM" id="CLU_2024733_0_0_6"/>
<name>Q3KCI7_PSEPF</name>
<dbReference type="AlphaFoldDB" id="Q3KCI7"/>
<dbReference type="KEGG" id="pfo:Pfl01_2777"/>
<sequence length="122" mass="13506">MLELLNLGLPLHQQKVQVSQARFGRLRHPAYNMAVAHLRAIQAFYCEEILAFSTVTPSGSKAAVKPTTWSPESAKLKRHLFRRSIRVPATSTSPSNCNAPAQAAKALPMHQMEQALPPCFSR</sequence>
<evidence type="ECO:0000313" key="1">
    <source>
        <dbReference type="EMBL" id="ABA74518.1"/>
    </source>
</evidence>
<reference evidence="1 2" key="1">
    <citation type="journal article" date="2009" name="Genome Biol.">
        <title>Genomic and genetic analyses of diversity and plant interactions of Pseudomonas fluorescens.</title>
        <authorList>
            <person name="Silby M.W."/>
            <person name="Cerdeno-Tarraga A.M."/>
            <person name="Vernikos G.S."/>
            <person name="Giddens S.R."/>
            <person name="Jackson R.W."/>
            <person name="Preston G.M."/>
            <person name="Zhang X.X."/>
            <person name="Moon C.D."/>
            <person name="Gehrig S.M."/>
            <person name="Godfrey S.A."/>
            <person name="Knight C.G."/>
            <person name="Malone J.G."/>
            <person name="Robinson Z."/>
            <person name="Spiers A.J."/>
            <person name="Harris S."/>
            <person name="Challis G.L."/>
            <person name="Yaxley A.M."/>
            <person name="Harris D."/>
            <person name="Seeger K."/>
            <person name="Murphy L."/>
            <person name="Rutter S."/>
            <person name="Squares R."/>
            <person name="Quail M.A."/>
            <person name="Saunders E."/>
            <person name="Mavromatis K."/>
            <person name="Brettin T.S."/>
            <person name="Bentley S.D."/>
            <person name="Hothersall J."/>
            <person name="Stephens E."/>
            <person name="Thomas C.M."/>
            <person name="Parkhill J."/>
            <person name="Levy S.B."/>
            <person name="Rainey P.B."/>
            <person name="Thomson N.R."/>
        </authorList>
    </citation>
    <scope>NUCLEOTIDE SEQUENCE [LARGE SCALE GENOMIC DNA]</scope>
    <source>
        <strain evidence="1 2">Pf0-1</strain>
    </source>
</reference>
<protein>
    <submittedName>
        <fullName evidence="1">Uncharacterized protein</fullName>
    </submittedName>
</protein>
<proteinExistence type="predicted"/>
<evidence type="ECO:0000313" key="2">
    <source>
        <dbReference type="Proteomes" id="UP000002704"/>
    </source>
</evidence>
<organism evidence="1 2">
    <name type="scientific">Pseudomonas fluorescens (strain Pf0-1)</name>
    <dbReference type="NCBI Taxonomy" id="205922"/>
    <lineage>
        <taxon>Bacteria</taxon>
        <taxon>Pseudomonadati</taxon>
        <taxon>Pseudomonadota</taxon>
        <taxon>Gammaproteobacteria</taxon>
        <taxon>Pseudomonadales</taxon>
        <taxon>Pseudomonadaceae</taxon>
        <taxon>Pseudomonas</taxon>
    </lineage>
</organism>
<dbReference type="EMBL" id="CP000094">
    <property type="protein sequence ID" value="ABA74518.1"/>
    <property type="molecule type" value="Genomic_DNA"/>
</dbReference>
<accession>Q3KCI7</accession>
<gene>
    <name evidence="1" type="ordered locus">Pfl01_2777</name>
</gene>